<proteinExistence type="predicted"/>
<gene>
    <name evidence="1" type="ORF">AVEN_118254-2_1</name>
</gene>
<dbReference type="Proteomes" id="UP000499080">
    <property type="component" value="Unassembled WGS sequence"/>
</dbReference>
<comment type="caution">
    <text evidence="1">The sequence shown here is derived from an EMBL/GenBank/DDBJ whole genome shotgun (WGS) entry which is preliminary data.</text>
</comment>
<dbReference type="AlphaFoldDB" id="A0A4Y2E1G9"/>
<accession>A0A4Y2E1G9</accession>
<dbReference type="EMBL" id="BGPR01000466">
    <property type="protein sequence ID" value="GBM21715.1"/>
    <property type="molecule type" value="Genomic_DNA"/>
</dbReference>
<feature type="non-terminal residue" evidence="1">
    <location>
        <position position="1"/>
    </location>
</feature>
<sequence length="67" mass="7481">VITDGFSEVFLCSDDDHDLSKAIVQPVAMMMISHARFAGFSLGYPQILSPYQDFLNVKMILAAEEKK</sequence>
<protein>
    <submittedName>
        <fullName evidence="1">Uncharacterized protein</fullName>
    </submittedName>
</protein>
<evidence type="ECO:0000313" key="1">
    <source>
        <dbReference type="EMBL" id="GBM21715.1"/>
    </source>
</evidence>
<name>A0A4Y2E1G9_ARAVE</name>
<organism evidence="1 2">
    <name type="scientific">Araneus ventricosus</name>
    <name type="common">Orbweaver spider</name>
    <name type="synonym">Epeira ventricosa</name>
    <dbReference type="NCBI Taxonomy" id="182803"/>
    <lineage>
        <taxon>Eukaryota</taxon>
        <taxon>Metazoa</taxon>
        <taxon>Ecdysozoa</taxon>
        <taxon>Arthropoda</taxon>
        <taxon>Chelicerata</taxon>
        <taxon>Arachnida</taxon>
        <taxon>Araneae</taxon>
        <taxon>Araneomorphae</taxon>
        <taxon>Entelegynae</taxon>
        <taxon>Araneoidea</taxon>
        <taxon>Araneidae</taxon>
        <taxon>Araneus</taxon>
    </lineage>
</organism>
<evidence type="ECO:0000313" key="2">
    <source>
        <dbReference type="Proteomes" id="UP000499080"/>
    </source>
</evidence>
<reference evidence="1 2" key="1">
    <citation type="journal article" date="2019" name="Sci. Rep.">
        <title>Orb-weaving spider Araneus ventricosus genome elucidates the spidroin gene catalogue.</title>
        <authorList>
            <person name="Kono N."/>
            <person name="Nakamura H."/>
            <person name="Ohtoshi R."/>
            <person name="Moran D.A.P."/>
            <person name="Shinohara A."/>
            <person name="Yoshida Y."/>
            <person name="Fujiwara M."/>
            <person name="Mori M."/>
            <person name="Tomita M."/>
            <person name="Arakawa K."/>
        </authorList>
    </citation>
    <scope>NUCLEOTIDE SEQUENCE [LARGE SCALE GENOMIC DNA]</scope>
</reference>
<keyword evidence="2" id="KW-1185">Reference proteome</keyword>